<name>A0ACC3CUG9_9PEZI</name>
<dbReference type="Proteomes" id="UP001186974">
    <property type="component" value="Unassembled WGS sequence"/>
</dbReference>
<accession>A0ACC3CUG9</accession>
<reference evidence="1" key="1">
    <citation type="submission" date="2024-09" db="EMBL/GenBank/DDBJ databases">
        <title>Black Yeasts Isolated from many extreme environments.</title>
        <authorList>
            <person name="Coleine C."/>
            <person name="Stajich J.E."/>
            <person name="Selbmann L."/>
        </authorList>
    </citation>
    <scope>NUCLEOTIDE SEQUENCE</scope>
    <source>
        <strain evidence="1">CCFEE 5737</strain>
    </source>
</reference>
<gene>
    <name evidence="1" type="ORF">LTS18_000334</name>
</gene>
<evidence type="ECO:0000313" key="1">
    <source>
        <dbReference type="EMBL" id="KAK3044798.1"/>
    </source>
</evidence>
<evidence type="ECO:0000313" key="2">
    <source>
        <dbReference type="Proteomes" id="UP001186974"/>
    </source>
</evidence>
<comment type="caution">
    <text evidence="1">The sequence shown here is derived from an EMBL/GenBank/DDBJ whole genome shotgun (WGS) entry which is preliminary data.</text>
</comment>
<protein>
    <submittedName>
        <fullName evidence="1">Uncharacterized protein</fullName>
    </submittedName>
</protein>
<dbReference type="EMBL" id="JAWDJW010011444">
    <property type="protein sequence ID" value="KAK3044798.1"/>
    <property type="molecule type" value="Genomic_DNA"/>
</dbReference>
<sequence>VPKAVQQIATQSAGSITAAIDKGVTAFSSGAAAGGAAAGGAATGAAGGMEGMEGMEGMAGMEAGAGGVLQKVARKSSEPSAT</sequence>
<keyword evidence="2" id="KW-1185">Reference proteome</keyword>
<proteinExistence type="predicted"/>
<organism evidence="1 2">
    <name type="scientific">Coniosporium uncinatum</name>
    <dbReference type="NCBI Taxonomy" id="93489"/>
    <lineage>
        <taxon>Eukaryota</taxon>
        <taxon>Fungi</taxon>
        <taxon>Dikarya</taxon>
        <taxon>Ascomycota</taxon>
        <taxon>Pezizomycotina</taxon>
        <taxon>Dothideomycetes</taxon>
        <taxon>Dothideomycetes incertae sedis</taxon>
        <taxon>Coniosporium</taxon>
    </lineage>
</organism>
<feature type="non-terminal residue" evidence="1">
    <location>
        <position position="1"/>
    </location>
</feature>